<gene>
    <name evidence="2" type="ORF">TSUD_239390</name>
</gene>
<dbReference type="EMBL" id="DF973939">
    <property type="protein sequence ID" value="GAU42776.1"/>
    <property type="molecule type" value="Genomic_DNA"/>
</dbReference>
<accession>A0A2Z6NFW9</accession>
<evidence type="ECO:0000313" key="3">
    <source>
        <dbReference type="Proteomes" id="UP000242715"/>
    </source>
</evidence>
<protein>
    <submittedName>
        <fullName evidence="2">Uncharacterized protein</fullName>
    </submittedName>
</protein>
<organism evidence="2 3">
    <name type="scientific">Trifolium subterraneum</name>
    <name type="common">Subterranean clover</name>
    <dbReference type="NCBI Taxonomy" id="3900"/>
    <lineage>
        <taxon>Eukaryota</taxon>
        <taxon>Viridiplantae</taxon>
        <taxon>Streptophyta</taxon>
        <taxon>Embryophyta</taxon>
        <taxon>Tracheophyta</taxon>
        <taxon>Spermatophyta</taxon>
        <taxon>Magnoliopsida</taxon>
        <taxon>eudicotyledons</taxon>
        <taxon>Gunneridae</taxon>
        <taxon>Pentapetalae</taxon>
        <taxon>rosids</taxon>
        <taxon>fabids</taxon>
        <taxon>Fabales</taxon>
        <taxon>Fabaceae</taxon>
        <taxon>Papilionoideae</taxon>
        <taxon>50 kb inversion clade</taxon>
        <taxon>NPAAA clade</taxon>
        <taxon>Hologalegina</taxon>
        <taxon>IRL clade</taxon>
        <taxon>Trifolieae</taxon>
        <taxon>Trifolium</taxon>
    </lineage>
</organism>
<keyword evidence="3" id="KW-1185">Reference proteome</keyword>
<feature type="compositionally biased region" description="Basic and acidic residues" evidence="1">
    <location>
        <begin position="1"/>
        <end position="10"/>
    </location>
</feature>
<dbReference type="InterPro" id="IPR039319">
    <property type="entry name" value="ELF3-like"/>
</dbReference>
<feature type="region of interest" description="Disordered" evidence="1">
    <location>
        <begin position="162"/>
        <end position="186"/>
    </location>
</feature>
<proteinExistence type="predicted"/>
<name>A0A2Z6NFW9_TRISU</name>
<dbReference type="Proteomes" id="UP000242715">
    <property type="component" value="Unassembled WGS sequence"/>
</dbReference>
<evidence type="ECO:0000256" key="1">
    <source>
        <dbReference type="SAM" id="MobiDB-lite"/>
    </source>
</evidence>
<dbReference type="OrthoDB" id="1939092at2759"/>
<reference evidence="3" key="1">
    <citation type="journal article" date="2017" name="Front. Plant Sci.">
        <title>Climate Clever Clovers: New Paradigm to Reduce the Environmental Footprint of Ruminants by Breeding Low Methanogenic Forages Utilizing Haplotype Variation.</title>
        <authorList>
            <person name="Kaur P."/>
            <person name="Appels R."/>
            <person name="Bayer P.E."/>
            <person name="Keeble-Gagnere G."/>
            <person name="Wang J."/>
            <person name="Hirakawa H."/>
            <person name="Shirasawa K."/>
            <person name="Vercoe P."/>
            <person name="Stefanova K."/>
            <person name="Durmic Z."/>
            <person name="Nichols P."/>
            <person name="Revell C."/>
            <person name="Isobe S.N."/>
            <person name="Edwards D."/>
            <person name="Erskine W."/>
        </authorList>
    </citation>
    <scope>NUCLEOTIDE SEQUENCE [LARGE SCALE GENOMIC DNA]</scope>
    <source>
        <strain evidence="3">cv. Daliak</strain>
    </source>
</reference>
<dbReference type="AlphaFoldDB" id="A0A2Z6NFW9"/>
<dbReference type="PANTHER" id="PTHR34281">
    <property type="entry name" value="PROTEIN EARLY FLOWERING 3"/>
    <property type="match status" value="1"/>
</dbReference>
<feature type="compositionally biased region" description="Low complexity" evidence="1">
    <location>
        <begin position="56"/>
        <end position="68"/>
    </location>
</feature>
<evidence type="ECO:0000313" key="2">
    <source>
        <dbReference type="EMBL" id="GAU42776.1"/>
    </source>
</evidence>
<dbReference type="GO" id="GO:2000028">
    <property type="term" value="P:regulation of photoperiodism, flowering"/>
    <property type="evidence" value="ECO:0007669"/>
    <property type="project" value="InterPro"/>
</dbReference>
<sequence length="257" mass="28683">MKRGNDDDKVMGPLFPRLYVGDTEKGGPRAPPRNKMALYEQFSIPSQRFNLPPHPNTSTNTVPPSSSSQGTVTERNYVFPGHLTPETLFRQGGKHISHQSEGANLNASLAQLEQRKKADEDDFRVPVYVRSNIGQSNDKKLTSTGSRNFGFFKPGRIGREREPKQHASPLVNTGTDVRNEIDGPPQSRKILAQGWTFKNWKDLEENERTVNKPGFLSTLPALPGSPFYEMVALDFEMIYGPSVWNQRHHAVPNSGAG</sequence>
<dbReference type="PANTHER" id="PTHR34281:SF2">
    <property type="entry name" value="PROTEIN EARLY FLOWERING 3"/>
    <property type="match status" value="1"/>
</dbReference>
<feature type="region of interest" description="Disordered" evidence="1">
    <location>
        <begin position="1"/>
        <end position="72"/>
    </location>
</feature>